<evidence type="ECO:0000313" key="10">
    <source>
        <dbReference type="EMBL" id="MBC9209388.1"/>
    </source>
</evidence>
<evidence type="ECO:0000256" key="4">
    <source>
        <dbReference type="ARBA" id="ARBA00011037"/>
    </source>
</evidence>
<evidence type="ECO:0000256" key="7">
    <source>
        <dbReference type="ARBA" id="ARBA00023141"/>
    </source>
</evidence>
<evidence type="ECO:0000256" key="9">
    <source>
        <dbReference type="HAMAP-Rule" id="MF_00169"/>
    </source>
</evidence>
<comment type="catalytic activity">
    <reaction evidence="1 9">
        <text>3-dehydroquinate = 3-dehydroshikimate + H2O</text>
        <dbReference type="Rhea" id="RHEA:21096"/>
        <dbReference type="ChEBI" id="CHEBI:15377"/>
        <dbReference type="ChEBI" id="CHEBI:16630"/>
        <dbReference type="ChEBI" id="CHEBI:32364"/>
        <dbReference type="EC" id="4.2.1.10"/>
    </reaction>
</comment>
<name>A0ABR7RSL5_9PROT</name>
<evidence type="ECO:0000256" key="6">
    <source>
        <dbReference type="ARBA" id="ARBA00012060"/>
    </source>
</evidence>
<dbReference type="PANTHER" id="PTHR21272">
    <property type="entry name" value="CATABOLIC 3-DEHYDROQUINASE"/>
    <property type="match status" value="1"/>
</dbReference>
<dbReference type="NCBIfam" id="NF003807">
    <property type="entry name" value="PRK05395.1-4"/>
    <property type="match status" value="1"/>
</dbReference>
<feature type="binding site" evidence="9">
    <location>
        <begin position="103"/>
        <end position="104"/>
    </location>
    <ligand>
        <name>substrate</name>
    </ligand>
</feature>
<dbReference type="HAMAP" id="MF_00169">
    <property type="entry name" value="AroQ"/>
    <property type="match status" value="1"/>
</dbReference>
<dbReference type="PIRSF" id="PIRSF001399">
    <property type="entry name" value="DHquinase_II"/>
    <property type="match status" value="1"/>
</dbReference>
<feature type="active site" description="Proton donor" evidence="9">
    <location>
        <position position="102"/>
    </location>
</feature>
<comment type="function">
    <text evidence="2 9">Catalyzes a trans-dehydration via an enolate intermediate.</text>
</comment>
<dbReference type="InterPro" id="IPR001874">
    <property type="entry name" value="DHquinase_II"/>
</dbReference>
<comment type="pathway">
    <text evidence="3 9">Metabolic intermediate biosynthesis; chorismate biosynthesis; chorismate from D-erythrose 4-phosphate and phosphoenolpyruvate: step 3/7.</text>
</comment>
<dbReference type="EC" id="4.2.1.10" evidence="6 9"/>
<evidence type="ECO:0000256" key="3">
    <source>
        <dbReference type="ARBA" id="ARBA00004902"/>
    </source>
</evidence>
<feature type="site" description="Transition state stabilizer" evidence="9">
    <location>
        <position position="20"/>
    </location>
</feature>
<keyword evidence="8 9" id="KW-0456">Lyase</keyword>
<dbReference type="SUPFAM" id="SSF52304">
    <property type="entry name" value="Type II 3-dehydroquinate dehydratase"/>
    <property type="match status" value="1"/>
</dbReference>
<feature type="active site" description="Proton acceptor" evidence="9">
    <location>
        <position position="25"/>
    </location>
</feature>
<comment type="caution">
    <text evidence="9">Lacks conserved residue(s) required for the propagation of feature annotation.</text>
</comment>
<gene>
    <name evidence="9 10" type="primary">aroQ</name>
    <name evidence="10" type="ORF">IBL26_21255</name>
</gene>
<reference evidence="10 11" key="1">
    <citation type="journal article" date="2013" name="Int. J. Syst. Evol. Microbiol.">
        <title>Roseomonas aerophila sp. nov., isolated from air.</title>
        <authorList>
            <person name="Kim S.J."/>
            <person name="Weon H.Y."/>
            <person name="Ahn J.H."/>
            <person name="Hong S.B."/>
            <person name="Seok S.J."/>
            <person name="Whang K.S."/>
            <person name="Kwon S.W."/>
        </authorList>
    </citation>
    <scope>NUCLEOTIDE SEQUENCE [LARGE SCALE GENOMIC DNA]</scope>
    <source>
        <strain evidence="10 11">NBRC 108923</strain>
    </source>
</reference>
<protein>
    <recommendedName>
        <fullName evidence="6 9">3-dehydroquinate dehydratase</fullName>
        <shortName evidence="9">3-dehydroquinase</shortName>
        <ecNumber evidence="6 9">4.2.1.10</ecNumber>
    </recommendedName>
    <alternativeName>
        <fullName evidence="9">Type II DHQase</fullName>
    </alternativeName>
</protein>
<dbReference type="PANTHER" id="PTHR21272:SF3">
    <property type="entry name" value="CATABOLIC 3-DEHYDROQUINASE"/>
    <property type="match status" value="1"/>
</dbReference>
<feature type="binding site" evidence="9">
    <location>
        <position position="76"/>
    </location>
    <ligand>
        <name>substrate</name>
    </ligand>
</feature>
<accession>A0ABR7RSL5</accession>
<dbReference type="PROSITE" id="PS01029">
    <property type="entry name" value="DEHYDROQUINASE_II"/>
    <property type="match status" value="1"/>
</dbReference>
<comment type="similarity">
    <text evidence="4 9">Belongs to the type-II 3-dehydroquinase family.</text>
</comment>
<comment type="subunit">
    <text evidence="5 9">Homododecamer.</text>
</comment>
<dbReference type="InterPro" id="IPR036441">
    <property type="entry name" value="DHquinase_II_sf"/>
</dbReference>
<evidence type="ECO:0000313" key="11">
    <source>
        <dbReference type="Proteomes" id="UP000626026"/>
    </source>
</evidence>
<evidence type="ECO:0000256" key="2">
    <source>
        <dbReference type="ARBA" id="ARBA00003924"/>
    </source>
</evidence>
<proteinExistence type="inferred from homology"/>
<keyword evidence="7 9" id="KW-0057">Aromatic amino acid biosynthesis</keyword>
<dbReference type="NCBIfam" id="NF003805">
    <property type="entry name" value="PRK05395.1-2"/>
    <property type="match status" value="1"/>
</dbReference>
<evidence type="ECO:0000256" key="5">
    <source>
        <dbReference type="ARBA" id="ARBA00011193"/>
    </source>
</evidence>
<evidence type="ECO:0000256" key="1">
    <source>
        <dbReference type="ARBA" id="ARBA00001864"/>
    </source>
</evidence>
<dbReference type="Pfam" id="PF01220">
    <property type="entry name" value="DHquinase_II"/>
    <property type="match status" value="1"/>
</dbReference>
<keyword evidence="9" id="KW-0028">Amino-acid biosynthesis</keyword>
<dbReference type="RefSeq" id="WP_187786520.1">
    <property type="nucleotide sequence ID" value="NZ_JACTVA010000053.1"/>
</dbReference>
<feature type="binding site" evidence="9">
    <location>
        <position position="113"/>
    </location>
    <ligand>
        <name>substrate</name>
    </ligand>
</feature>
<sequence>MNPPLILVLNGPNLNMLGTREPELYGTETLDDIEALCAETGDALDLAIDFRQSNLEGELISWVHEARGRASGIVINPAGYSFTSIALMDALLAVDLPVVEVHLTNSYRRESFRHHSYVSRAAQGVICGLGPHGYALALRGIAGILADAEDA</sequence>
<dbReference type="NCBIfam" id="NF003806">
    <property type="entry name" value="PRK05395.1-3"/>
    <property type="match status" value="1"/>
</dbReference>
<feature type="binding site" evidence="9">
    <location>
        <position position="89"/>
    </location>
    <ligand>
        <name>substrate</name>
    </ligand>
</feature>
<dbReference type="Gene3D" id="3.40.50.9100">
    <property type="entry name" value="Dehydroquinase, class II"/>
    <property type="match status" value="1"/>
</dbReference>
<keyword evidence="11" id="KW-1185">Reference proteome</keyword>
<evidence type="ECO:0000256" key="8">
    <source>
        <dbReference type="ARBA" id="ARBA00023239"/>
    </source>
</evidence>
<dbReference type="GO" id="GO:0003855">
    <property type="term" value="F:3-dehydroquinate dehydratase activity"/>
    <property type="evidence" value="ECO:0007669"/>
    <property type="project" value="UniProtKB-EC"/>
</dbReference>
<dbReference type="EMBL" id="JACTVA010000053">
    <property type="protein sequence ID" value="MBC9209388.1"/>
    <property type="molecule type" value="Genomic_DNA"/>
</dbReference>
<comment type="caution">
    <text evidence="10">The sequence shown here is derived from an EMBL/GenBank/DDBJ whole genome shotgun (WGS) entry which is preliminary data.</text>
</comment>
<dbReference type="Proteomes" id="UP000626026">
    <property type="component" value="Unassembled WGS sequence"/>
</dbReference>
<dbReference type="CDD" id="cd00466">
    <property type="entry name" value="DHQase_II"/>
    <property type="match status" value="1"/>
</dbReference>
<dbReference type="InterPro" id="IPR018509">
    <property type="entry name" value="DHquinase_II_CS"/>
</dbReference>
<dbReference type="NCBIfam" id="TIGR01088">
    <property type="entry name" value="aroQ"/>
    <property type="match status" value="1"/>
</dbReference>
<organism evidence="10 11">
    <name type="scientific">Teichococcus aerophilus</name>
    <dbReference type="NCBI Taxonomy" id="1224513"/>
    <lineage>
        <taxon>Bacteria</taxon>
        <taxon>Pseudomonadati</taxon>
        <taxon>Pseudomonadota</taxon>
        <taxon>Alphaproteobacteria</taxon>
        <taxon>Acetobacterales</taxon>
        <taxon>Roseomonadaceae</taxon>
        <taxon>Roseomonas</taxon>
    </lineage>
</organism>